<evidence type="ECO:0000256" key="8">
    <source>
        <dbReference type="ARBA" id="ARBA00022692"/>
    </source>
</evidence>
<dbReference type="Gene3D" id="1.20.120.1760">
    <property type="match status" value="1"/>
</dbReference>
<name>A0A316Z8I9_9BASI</name>
<dbReference type="AlphaFoldDB" id="A0A316Z8I9"/>
<keyword evidence="11" id="KW-0443">Lipid metabolism</keyword>
<evidence type="ECO:0000256" key="2">
    <source>
        <dbReference type="ARBA" id="ARBA00004477"/>
    </source>
</evidence>
<dbReference type="InterPro" id="IPR048254">
    <property type="entry name" value="CDP_ALCOHOL_P_TRANSF_CS"/>
</dbReference>
<evidence type="ECO:0000256" key="3">
    <source>
        <dbReference type="ARBA" id="ARBA00005189"/>
    </source>
</evidence>
<evidence type="ECO:0000313" key="19">
    <source>
        <dbReference type="Proteomes" id="UP000245946"/>
    </source>
</evidence>
<dbReference type="STRING" id="58919.A0A316Z8I9"/>
<comment type="pathway">
    <text evidence="16">Phospholipid metabolism; phosphatidylethanolamine biosynthesis; phosphatidylethanolamine from CDP-diacylglycerol: step 1/2.</text>
</comment>
<accession>A0A316Z8I9</accession>
<dbReference type="InterPro" id="IPR050324">
    <property type="entry name" value="CDP-alcohol_PTase-I"/>
</dbReference>
<evidence type="ECO:0000256" key="13">
    <source>
        <dbReference type="ARBA" id="ARBA00023209"/>
    </source>
</evidence>
<evidence type="ECO:0000256" key="10">
    <source>
        <dbReference type="ARBA" id="ARBA00022989"/>
    </source>
</evidence>
<dbReference type="EC" id="2.7.8.8" evidence="4"/>
<dbReference type="Pfam" id="PF01066">
    <property type="entry name" value="CDP-OH_P_transf"/>
    <property type="match status" value="1"/>
</dbReference>
<evidence type="ECO:0000256" key="17">
    <source>
        <dbReference type="RuleBase" id="RU003750"/>
    </source>
</evidence>
<reference evidence="18 19" key="1">
    <citation type="journal article" date="2018" name="Mol. Biol. Evol.">
        <title>Broad Genomic Sampling Reveals a Smut Pathogenic Ancestry of the Fungal Clade Ustilaginomycotina.</title>
        <authorList>
            <person name="Kijpornyongpan T."/>
            <person name="Mondo S.J."/>
            <person name="Barry K."/>
            <person name="Sandor L."/>
            <person name="Lee J."/>
            <person name="Lipzen A."/>
            <person name="Pangilinan J."/>
            <person name="LaButti K."/>
            <person name="Hainaut M."/>
            <person name="Henrissat B."/>
            <person name="Grigoriev I.V."/>
            <person name="Spatafora J.W."/>
            <person name="Aime M.C."/>
        </authorList>
    </citation>
    <scope>NUCLEOTIDE SEQUENCE [LARGE SCALE GENOMIC DNA]</scope>
    <source>
        <strain evidence="18 19">MCA 4186</strain>
    </source>
</reference>
<sequence>MQTHAAADVDAEHDKALKQFVETPGHFSLVRNFHLADAFTLMNGFCGAQSLFASARYLLTSDPKHAWTALWFPVFGAIFDLLDGKVARWRKSSSMLGQELDSLADSVSFGCAPAFAAFALGLRTPLDTVILTGFVCCGIARLARFNVTTASIPHDASGKARYFEGLPIPSSLILVGGMAVCLLAGRVDAGGLPIALAKERISGLTFTGALRDHIPGAQGGKGVPLGVIGLDLAPHVFSALRRIGLAHATAQAAAAYATLQLHTLSLVWLVWSGLLVSKTIRIPKP</sequence>
<keyword evidence="7 17" id="KW-0808">Transferase</keyword>
<proteinExistence type="inferred from homology"/>
<dbReference type="GO" id="GO:0005789">
    <property type="term" value="C:endoplasmic reticulum membrane"/>
    <property type="evidence" value="ECO:0007669"/>
    <property type="project" value="UniProtKB-SubCell"/>
</dbReference>
<comment type="catalytic activity">
    <reaction evidence="1">
        <text>a CDP-1,2-diacyl-sn-glycerol + L-serine = a 1,2-diacyl-sn-glycero-3-phospho-L-serine + CMP + H(+)</text>
        <dbReference type="Rhea" id="RHEA:16913"/>
        <dbReference type="ChEBI" id="CHEBI:15378"/>
        <dbReference type="ChEBI" id="CHEBI:33384"/>
        <dbReference type="ChEBI" id="CHEBI:57262"/>
        <dbReference type="ChEBI" id="CHEBI:58332"/>
        <dbReference type="ChEBI" id="CHEBI:60377"/>
        <dbReference type="EC" id="2.7.8.8"/>
    </reaction>
</comment>
<evidence type="ECO:0000256" key="4">
    <source>
        <dbReference type="ARBA" id="ARBA00013174"/>
    </source>
</evidence>
<keyword evidence="19" id="KW-1185">Reference proteome</keyword>
<dbReference type="PANTHER" id="PTHR14269:SF61">
    <property type="entry name" value="CDP-DIACYLGLYCEROL--SERINE O-PHOSPHATIDYLTRANSFERASE"/>
    <property type="match status" value="1"/>
</dbReference>
<dbReference type="OrthoDB" id="448573at2759"/>
<evidence type="ECO:0000256" key="11">
    <source>
        <dbReference type="ARBA" id="ARBA00023098"/>
    </source>
</evidence>
<organism evidence="18 19">
    <name type="scientific">Tilletiopsis washingtonensis</name>
    <dbReference type="NCBI Taxonomy" id="58919"/>
    <lineage>
        <taxon>Eukaryota</taxon>
        <taxon>Fungi</taxon>
        <taxon>Dikarya</taxon>
        <taxon>Basidiomycota</taxon>
        <taxon>Ustilaginomycotina</taxon>
        <taxon>Exobasidiomycetes</taxon>
        <taxon>Entylomatales</taxon>
        <taxon>Entylomatales incertae sedis</taxon>
        <taxon>Tilletiopsis</taxon>
    </lineage>
</organism>
<evidence type="ECO:0000256" key="9">
    <source>
        <dbReference type="ARBA" id="ARBA00022824"/>
    </source>
</evidence>
<keyword evidence="9" id="KW-0256">Endoplasmic reticulum</keyword>
<gene>
    <name evidence="18" type="ORF">FA09DRAFT_299721</name>
</gene>
<dbReference type="PROSITE" id="PS00379">
    <property type="entry name" value="CDP_ALCOHOL_P_TRANSF"/>
    <property type="match status" value="1"/>
</dbReference>
<evidence type="ECO:0000313" key="18">
    <source>
        <dbReference type="EMBL" id="PWN96555.1"/>
    </source>
</evidence>
<dbReference type="FunFam" id="1.20.120.1760:FF:000022">
    <property type="entry name" value="CDP-diacylglycerol--serine O-phosphatidyltransferase"/>
    <property type="match status" value="1"/>
</dbReference>
<keyword evidence="6" id="KW-0444">Lipid biosynthesis</keyword>
<dbReference type="InterPro" id="IPR000462">
    <property type="entry name" value="CDP-OH_P_trans"/>
</dbReference>
<protein>
    <recommendedName>
        <fullName evidence="5">CDP-diacylglycerol--serine O-phosphatidyltransferase</fullName>
        <ecNumber evidence="4">2.7.8.8</ecNumber>
    </recommendedName>
    <alternativeName>
        <fullName evidence="15">Phosphatidylserine synthase</fullName>
    </alternativeName>
</protein>
<dbReference type="GO" id="GO:0006659">
    <property type="term" value="P:phosphatidylserine biosynthetic process"/>
    <property type="evidence" value="ECO:0007669"/>
    <property type="project" value="UniProtKB-ARBA"/>
</dbReference>
<keyword evidence="10" id="KW-1133">Transmembrane helix</keyword>
<comment type="subcellular location">
    <subcellularLocation>
        <location evidence="2">Endoplasmic reticulum membrane</location>
        <topology evidence="2">Multi-pass membrane protein</topology>
    </subcellularLocation>
</comment>
<evidence type="ECO:0000256" key="7">
    <source>
        <dbReference type="ARBA" id="ARBA00022679"/>
    </source>
</evidence>
<keyword evidence="13" id="KW-0594">Phospholipid biosynthesis</keyword>
<evidence type="ECO:0000256" key="5">
    <source>
        <dbReference type="ARBA" id="ARBA00017171"/>
    </source>
</evidence>
<dbReference type="Proteomes" id="UP000245946">
    <property type="component" value="Unassembled WGS sequence"/>
</dbReference>
<dbReference type="RefSeq" id="XP_025596834.1">
    <property type="nucleotide sequence ID" value="XM_025740303.1"/>
</dbReference>
<keyword evidence="12" id="KW-0472">Membrane</keyword>
<dbReference type="PANTHER" id="PTHR14269">
    <property type="entry name" value="CDP-DIACYLGLYCEROL--GLYCEROL-3-PHOSPHATE 3-PHOSPHATIDYLTRANSFERASE-RELATED"/>
    <property type="match status" value="1"/>
</dbReference>
<keyword evidence="14" id="KW-1208">Phospholipid metabolism</keyword>
<dbReference type="InterPro" id="IPR043130">
    <property type="entry name" value="CDP-OH_PTrfase_TM_dom"/>
</dbReference>
<evidence type="ECO:0000256" key="14">
    <source>
        <dbReference type="ARBA" id="ARBA00023264"/>
    </source>
</evidence>
<evidence type="ECO:0000256" key="6">
    <source>
        <dbReference type="ARBA" id="ARBA00022516"/>
    </source>
</evidence>
<dbReference type="GO" id="GO:0003882">
    <property type="term" value="F:CDP-diacylglycerol-serine O-phosphatidyltransferase activity"/>
    <property type="evidence" value="ECO:0007669"/>
    <property type="project" value="UniProtKB-EC"/>
</dbReference>
<dbReference type="GeneID" id="37267849"/>
<keyword evidence="8" id="KW-0812">Transmembrane</keyword>
<evidence type="ECO:0000256" key="15">
    <source>
        <dbReference type="ARBA" id="ARBA00032361"/>
    </source>
</evidence>
<comment type="pathway">
    <text evidence="3">Lipid metabolism.</text>
</comment>
<evidence type="ECO:0000256" key="1">
    <source>
        <dbReference type="ARBA" id="ARBA00000287"/>
    </source>
</evidence>
<evidence type="ECO:0000256" key="16">
    <source>
        <dbReference type="ARBA" id="ARBA00060701"/>
    </source>
</evidence>
<comment type="similarity">
    <text evidence="17">Belongs to the CDP-alcohol phosphatidyltransferase class-I family.</text>
</comment>
<evidence type="ECO:0000256" key="12">
    <source>
        <dbReference type="ARBA" id="ARBA00023136"/>
    </source>
</evidence>
<dbReference type="EMBL" id="KZ819298">
    <property type="protein sequence ID" value="PWN96555.1"/>
    <property type="molecule type" value="Genomic_DNA"/>
</dbReference>